<feature type="domain" description="CG-1" evidence="17">
    <location>
        <begin position="29"/>
        <end position="155"/>
    </location>
</feature>
<dbReference type="SMART" id="SM00248">
    <property type="entry name" value="ANK"/>
    <property type="match status" value="2"/>
</dbReference>
<dbReference type="SUPFAM" id="SSF48403">
    <property type="entry name" value="Ankyrin repeat"/>
    <property type="match status" value="1"/>
</dbReference>
<dbReference type="FunFam" id="1.20.5.190:FF:000003">
    <property type="entry name" value="Calmodulin-binding transcription activator 2"/>
    <property type="match status" value="1"/>
</dbReference>
<evidence type="ECO:0000256" key="4">
    <source>
        <dbReference type="ARBA" id="ARBA00022737"/>
    </source>
</evidence>
<evidence type="ECO:0000256" key="12">
    <source>
        <dbReference type="ARBA" id="ARBA00023159"/>
    </source>
</evidence>
<dbReference type="Pfam" id="PF03859">
    <property type="entry name" value="CG-1"/>
    <property type="match status" value="1"/>
</dbReference>
<evidence type="ECO:0000256" key="6">
    <source>
        <dbReference type="ARBA" id="ARBA00022860"/>
    </source>
</evidence>
<evidence type="ECO:0000313" key="18">
    <source>
        <dbReference type="EMBL" id="KAF3456465.1"/>
    </source>
</evidence>
<dbReference type="InterPro" id="IPR005559">
    <property type="entry name" value="CG-1_dom"/>
</dbReference>
<evidence type="ECO:0000256" key="7">
    <source>
        <dbReference type="ARBA" id="ARBA00023015"/>
    </source>
</evidence>
<keyword evidence="14" id="KW-0539">Nucleus</keyword>
<keyword evidence="5" id="KW-0106">Calcium</keyword>
<keyword evidence="12" id="KW-0010">Activator</keyword>
<dbReference type="InterPro" id="IPR013783">
    <property type="entry name" value="Ig-like_fold"/>
</dbReference>
<dbReference type="Gene3D" id="2.60.40.10">
    <property type="entry name" value="Immunoglobulins"/>
    <property type="match status" value="1"/>
</dbReference>
<name>A0A8K0HRQ2_9ROSA</name>
<dbReference type="InterPro" id="IPR027417">
    <property type="entry name" value="P-loop_NTPase"/>
</dbReference>
<comment type="subcellular location">
    <subcellularLocation>
        <location evidence="1">Nucleus</location>
    </subcellularLocation>
</comment>
<dbReference type="GO" id="GO:0005634">
    <property type="term" value="C:nucleus"/>
    <property type="evidence" value="ECO:0007669"/>
    <property type="project" value="UniProtKB-SubCell"/>
</dbReference>
<dbReference type="Pfam" id="PF00612">
    <property type="entry name" value="IQ"/>
    <property type="match status" value="2"/>
</dbReference>
<keyword evidence="9 15" id="KW-0040">ANK repeat</keyword>
<dbReference type="AlphaFoldDB" id="A0A8K0HRQ2"/>
<dbReference type="GO" id="GO:0003712">
    <property type="term" value="F:transcription coregulator activity"/>
    <property type="evidence" value="ECO:0007669"/>
    <property type="project" value="TreeGrafter"/>
</dbReference>
<dbReference type="CDD" id="cd00603">
    <property type="entry name" value="IPT_PCSR"/>
    <property type="match status" value="1"/>
</dbReference>
<feature type="region of interest" description="Disordered" evidence="16">
    <location>
        <begin position="164"/>
        <end position="198"/>
    </location>
</feature>
<dbReference type="OrthoDB" id="407555at2759"/>
<feature type="region of interest" description="Disordered" evidence="16">
    <location>
        <begin position="210"/>
        <end position="229"/>
    </location>
</feature>
<keyword evidence="7" id="KW-0805">Transcription regulation</keyword>
<evidence type="ECO:0000256" key="14">
    <source>
        <dbReference type="ARBA" id="ARBA00023242"/>
    </source>
</evidence>
<dbReference type="SUPFAM" id="SSF52540">
    <property type="entry name" value="P-loop containing nucleoside triphosphate hydrolases"/>
    <property type="match status" value="1"/>
</dbReference>
<evidence type="ECO:0000256" key="2">
    <source>
        <dbReference type="ARBA" id="ARBA00008267"/>
    </source>
</evidence>
<dbReference type="FunFam" id="2.60.40.10:FF:000314">
    <property type="entry name" value="Calmodulin-binding transcription activator 2"/>
    <property type="match status" value="1"/>
</dbReference>
<dbReference type="SMART" id="SM01076">
    <property type="entry name" value="CG-1"/>
    <property type="match status" value="1"/>
</dbReference>
<keyword evidence="3" id="KW-0597">Phosphoprotein</keyword>
<keyword evidence="6" id="KW-0112">Calmodulin-binding</keyword>
<keyword evidence="8" id="KW-0346">Stress response</keyword>
<dbReference type="EMBL" id="VOIH02000001">
    <property type="protein sequence ID" value="KAF3456465.1"/>
    <property type="molecule type" value="Genomic_DNA"/>
</dbReference>
<evidence type="ECO:0000256" key="11">
    <source>
        <dbReference type="ARBA" id="ARBA00023125"/>
    </source>
</evidence>
<dbReference type="InterPro" id="IPR014756">
    <property type="entry name" value="Ig_E-set"/>
</dbReference>
<dbReference type="Pfam" id="PF12796">
    <property type="entry name" value="Ank_2"/>
    <property type="match status" value="1"/>
</dbReference>
<evidence type="ECO:0000256" key="15">
    <source>
        <dbReference type="PROSITE-ProRule" id="PRU00023"/>
    </source>
</evidence>
<feature type="region of interest" description="Disordered" evidence="16">
    <location>
        <begin position="981"/>
        <end position="1008"/>
    </location>
</feature>
<sequence length="1008" mass="112802">MAEARRYLPNQQLVKILFMLEPVSNPAYLVQILQEAQHRWLRPTEICEILRNYQKFQLTPDPPVRPPAGSLFLFDRKALRYFRKDGHRWRKKKDGKTVKEAHEKLKAGSVDVLHCYYAHGEENENFQRRSYWMLDGHLEHIVLVHYREVKEGYKSGISRLLADPGSQVGSPQNSSVPSSAQENSSAPTVQTSYASSPNQVDWNGQILSSEFEDVDSGGDPQASSLTRSTFGSASRNASLLLQGAAGFPELLRRPPGWSAGSKFYNSESSLWAGMRRSTRNEDHIIDQKIYAGHPSGDDSLAHQDVVTCGNRLVTEVDLQAVTAASQREIQVPQEHAFNSIHPPFQGYSDSEAVVVSTNQVEKKSKDLGMANGEAGELKKLDSFGRWMDKEIGVDCDDSLMASDSGNYWNALDAENDDKEVSSLSRHMQLDIDSLGPSLSQEQLFSIFDFSPDWTYSAVETKVLIVGRFLGSKKYSAEVKWGCMFGEIEVSAEVLTDNVIRCQTPLHAPGRFPFYVTCSNRLACSEVREFEYREKPLGIAINSTPEDKLRFQMRLGKLLNIDPEKKWLDCSVLDCDKCRVKRTIYSMRTDRSNDWGLGPNHMTPRDALIQNLLRDRLYEWLAFKVHDGGKGPHVLDDEGQGVIHLAAALGYEWAMGPIVAAGISPNFRDARGRTGLHWASYFGREETVIALVRLGAAPGAVDDPTPTFPGGKTAADLASSSGHKGIAGYLAEADLISHVSSLDMNENVMDSLAATVAAESAINTEASVFKSELSSDHQFLKVSLAAVRKSAHAAALIQAAFRNCSFRHGHLNKSNEDISDVGLDLVALGSLNKVQKISHFDDYLHSAAVKIQRKYRGWKGRREFLKIRNRIVKIQAHVRGYQVRKQYKKLVWSVSILEKVILRWRRKGAGLRGFRVETAIEDVSPEIKKNDEYEFLRIGRKQKVAGVEKALARVKSMVRHPEAREQYMRLVSKFESFKLGHEESGASQQVDNLEKSATPEVLPAFTEDE</sequence>
<dbReference type="PROSITE" id="PS50088">
    <property type="entry name" value="ANK_REPEAT"/>
    <property type="match status" value="1"/>
</dbReference>
<keyword evidence="13" id="KW-0804">Transcription</keyword>
<protein>
    <recommendedName>
        <fullName evidence="17">CG-1 domain-containing protein</fullName>
    </recommendedName>
</protein>
<evidence type="ECO:0000256" key="1">
    <source>
        <dbReference type="ARBA" id="ARBA00004123"/>
    </source>
</evidence>
<dbReference type="Gene3D" id="1.20.5.190">
    <property type="match status" value="1"/>
</dbReference>
<dbReference type="PANTHER" id="PTHR23335:SF0">
    <property type="entry name" value="CALMODULIN-BINDING TRANSCRIPTION ACTIVATOR 2-LIKE ISOFORM X1"/>
    <property type="match status" value="1"/>
</dbReference>
<evidence type="ECO:0000256" key="13">
    <source>
        <dbReference type="ARBA" id="ARBA00023163"/>
    </source>
</evidence>
<feature type="repeat" description="ANK" evidence="15">
    <location>
        <begin position="670"/>
        <end position="702"/>
    </location>
</feature>
<gene>
    <name evidence="18" type="ORF">FNV43_RR01115</name>
</gene>
<evidence type="ECO:0000256" key="5">
    <source>
        <dbReference type="ARBA" id="ARBA00022837"/>
    </source>
</evidence>
<evidence type="ECO:0000259" key="17">
    <source>
        <dbReference type="PROSITE" id="PS51437"/>
    </source>
</evidence>
<comment type="similarity">
    <text evidence="2">Belongs to the CAMTA family.</text>
</comment>
<organism evidence="18 19">
    <name type="scientific">Rhamnella rubrinervis</name>
    <dbReference type="NCBI Taxonomy" id="2594499"/>
    <lineage>
        <taxon>Eukaryota</taxon>
        <taxon>Viridiplantae</taxon>
        <taxon>Streptophyta</taxon>
        <taxon>Embryophyta</taxon>
        <taxon>Tracheophyta</taxon>
        <taxon>Spermatophyta</taxon>
        <taxon>Magnoliopsida</taxon>
        <taxon>eudicotyledons</taxon>
        <taxon>Gunneridae</taxon>
        <taxon>Pentapetalae</taxon>
        <taxon>rosids</taxon>
        <taxon>fabids</taxon>
        <taxon>Rosales</taxon>
        <taxon>Rhamnaceae</taxon>
        <taxon>rhamnoid group</taxon>
        <taxon>Rhamneae</taxon>
        <taxon>Rhamnella</taxon>
    </lineage>
</organism>
<reference evidence="18" key="1">
    <citation type="submission" date="2020-03" db="EMBL/GenBank/DDBJ databases">
        <title>A high-quality chromosome-level genome assembly of a woody plant with both climbing and erect habits, Rhamnella rubrinervis.</title>
        <authorList>
            <person name="Lu Z."/>
            <person name="Yang Y."/>
            <person name="Zhu X."/>
            <person name="Sun Y."/>
        </authorList>
    </citation>
    <scope>NUCLEOTIDE SEQUENCE</scope>
    <source>
        <strain evidence="18">BYM</strain>
        <tissue evidence="18">Leaf</tissue>
    </source>
</reference>
<dbReference type="SUPFAM" id="SSF81296">
    <property type="entry name" value="E set domains"/>
    <property type="match status" value="1"/>
</dbReference>
<dbReference type="InterPro" id="IPR002909">
    <property type="entry name" value="IPT_dom"/>
</dbReference>
<evidence type="ECO:0000256" key="3">
    <source>
        <dbReference type="ARBA" id="ARBA00022553"/>
    </source>
</evidence>
<feature type="compositionally biased region" description="Polar residues" evidence="16">
    <location>
        <begin position="167"/>
        <end position="198"/>
    </location>
</feature>
<dbReference type="Gene3D" id="1.25.40.20">
    <property type="entry name" value="Ankyrin repeat-containing domain"/>
    <property type="match status" value="1"/>
</dbReference>
<dbReference type="GO" id="GO:0009409">
    <property type="term" value="P:response to cold"/>
    <property type="evidence" value="ECO:0007669"/>
    <property type="project" value="UniProtKB-ARBA"/>
</dbReference>
<accession>A0A8K0HRQ2</accession>
<evidence type="ECO:0000256" key="10">
    <source>
        <dbReference type="ARBA" id="ARBA00023054"/>
    </source>
</evidence>
<dbReference type="InterPro" id="IPR000048">
    <property type="entry name" value="IQ_motif_EF-hand-BS"/>
</dbReference>
<dbReference type="Proteomes" id="UP000796880">
    <property type="component" value="Unassembled WGS sequence"/>
</dbReference>
<dbReference type="PROSITE" id="PS50096">
    <property type="entry name" value="IQ"/>
    <property type="match status" value="2"/>
</dbReference>
<proteinExistence type="inferred from homology"/>
<keyword evidence="11" id="KW-0238">DNA-binding</keyword>
<keyword evidence="4" id="KW-0677">Repeat</keyword>
<dbReference type="InterPro" id="IPR002110">
    <property type="entry name" value="Ankyrin_rpt"/>
</dbReference>
<dbReference type="GO" id="GO:0003690">
    <property type="term" value="F:double-stranded DNA binding"/>
    <property type="evidence" value="ECO:0007669"/>
    <property type="project" value="TreeGrafter"/>
</dbReference>
<dbReference type="GO" id="GO:0006357">
    <property type="term" value="P:regulation of transcription by RNA polymerase II"/>
    <property type="evidence" value="ECO:0007669"/>
    <property type="project" value="TreeGrafter"/>
</dbReference>
<dbReference type="SMART" id="SM00015">
    <property type="entry name" value="IQ"/>
    <property type="match status" value="2"/>
</dbReference>
<dbReference type="PANTHER" id="PTHR23335">
    <property type="entry name" value="CALMODULIN-BINDING TRANSCRIPTION ACTIVATOR CAMTA"/>
    <property type="match status" value="1"/>
</dbReference>
<dbReference type="PROSITE" id="PS51437">
    <property type="entry name" value="CG_1"/>
    <property type="match status" value="1"/>
</dbReference>
<dbReference type="GO" id="GO:0005516">
    <property type="term" value="F:calmodulin binding"/>
    <property type="evidence" value="ECO:0007669"/>
    <property type="project" value="UniProtKB-KW"/>
</dbReference>
<evidence type="ECO:0000256" key="16">
    <source>
        <dbReference type="SAM" id="MobiDB-lite"/>
    </source>
</evidence>
<evidence type="ECO:0000256" key="9">
    <source>
        <dbReference type="ARBA" id="ARBA00023043"/>
    </source>
</evidence>
<keyword evidence="19" id="KW-1185">Reference proteome</keyword>
<keyword evidence="10" id="KW-0175">Coiled coil</keyword>
<dbReference type="Pfam" id="PF01833">
    <property type="entry name" value="TIG"/>
    <property type="match status" value="1"/>
</dbReference>
<evidence type="ECO:0000256" key="8">
    <source>
        <dbReference type="ARBA" id="ARBA00023016"/>
    </source>
</evidence>
<comment type="caution">
    <text evidence="18">The sequence shown here is derived from an EMBL/GenBank/DDBJ whole genome shotgun (WGS) entry which is preliminary data.</text>
</comment>
<evidence type="ECO:0000313" key="19">
    <source>
        <dbReference type="Proteomes" id="UP000796880"/>
    </source>
</evidence>
<dbReference type="InterPro" id="IPR036770">
    <property type="entry name" value="Ankyrin_rpt-contain_sf"/>
</dbReference>